<dbReference type="EMBL" id="CP016428">
    <property type="protein sequence ID" value="ANW02915.1"/>
    <property type="molecule type" value="Genomic_DNA"/>
</dbReference>
<name>A0A1B1UJI4_9BRAD</name>
<dbReference type="STRING" id="1274631.LMTR13_24900"/>
<dbReference type="Proteomes" id="UP000092839">
    <property type="component" value="Chromosome"/>
</dbReference>
<feature type="compositionally biased region" description="Basic residues" evidence="1">
    <location>
        <begin position="34"/>
        <end position="44"/>
    </location>
</feature>
<organism evidence="2 3">
    <name type="scientific">Bradyrhizobium icense</name>
    <dbReference type="NCBI Taxonomy" id="1274631"/>
    <lineage>
        <taxon>Bacteria</taxon>
        <taxon>Pseudomonadati</taxon>
        <taxon>Pseudomonadota</taxon>
        <taxon>Alphaproteobacteria</taxon>
        <taxon>Hyphomicrobiales</taxon>
        <taxon>Nitrobacteraceae</taxon>
        <taxon>Bradyrhizobium</taxon>
    </lineage>
</organism>
<evidence type="ECO:0000256" key="1">
    <source>
        <dbReference type="SAM" id="MobiDB-lite"/>
    </source>
</evidence>
<accession>A0A1B1UJI4</accession>
<feature type="region of interest" description="Disordered" evidence="1">
    <location>
        <begin position="24"/>
        <end position="44"/>
    </location>
</feature>
<evidence type="ECO:0000313" key="3">
    <source>
        <dbReference type="Proteomes" id="UP000092839"/>
    </source>
</evidence>
<keyword evidence="3" id="KW-1185">Reference proteome</keyword>
<protein>
    <submittedName>
        <fullName evidence="2">Uncharacterized protein</fullName>
    </submittedName>
</protein>
<dbReference type="AlphaFoldDB" id="A0A1B1UJI4"/>
<dbReference type="RefSeq" id="WP_065730111.1">
    <property type="nucleotide sequence ID" value="NZ_CP016428.1"/>
</dbReference>
<gene>
    <name evidence="2" type="ORF">LMTR13_24900</name>
</gene>
<sequence length="65" mass="7552">MDDLLGEFVADLLKRVKAQKREDDEPRLIASAQRPRRRSLNGRRRQAIQIKQHCAILKEICGVLK</sequence>
<evidence type="ECO:0000313" key="2">
    <source>
        <dbReference type="EMBL" id="ANW02915.1"/>
    </source>
</evidence>
<proteinExistence type="predicted"/>
<reference evidence="2 3" key="1">
    <citation type="submission" date="2016-07" db="EMBL/GenBank/DDBJ databases">
        <title>Complete genome sequence of Bradyrhizobium icense LMTR 13T, a potential inoculant strain isolated from lima bean (Phaseolus lunatus) in Peru.</title>
        <authorList>
            <person name="Ormeno-Orrillo E."/>
            <person name="Duran D."/>
            <person name="Rogel M.A."/>
            <person name="Rey L."/>
            <person name="Imperial J."/>
            <person name="Ruiz-Argueso T."/>
            <person name="Martinez-Romero E."/>
        </authorList>
    </citation>
    <scope>NUCLEOTIDE SEQUENCE [LARGE SCALE GENOMIC DNA]</scope>
    <source>
        <strain evidence="2 3">LMTR 13</strain>
    </source>
</reference>
<dbReference type="KEGG" id="bic:LMTR13_24900"/>